<dbReference type="GO" id="GO:0006260">
    <property type="term" value="P:DNA replication"/>
    <property type="evidence" value="ECO:0007669"/>
    <property type="project" value="UniProtKB-KW"/>
</dbReference>
<name>D0VE95_9NOCA</name>
<dbReference type="InterPro" id="IPR000989">
    <property type="entry name" value="Rep"/>
</dbReference>
<protein>
    <submittedName>
        <fullName evidence="3">Replication initiation protein</fullName>
    </submittedName>
</protein>
<dbReference type="Pfam" id="PF01446">
    <property type="entry name" value="Rep_1"/>
    <property type="match status" value="1"/>
</dbReference>
<evidence type="ECO:0000256" key="1">
    <source>
        <dbReference type="ARBA" id="ARBA00008909"/>
    </source>
</evidence>
<evidence type="ECO:0000313" key="3">
    <source>
        <dbReference type="EMBL" id="ACY06713.2"/>
    </source>
</evidence>
<evidence type="ECO:0000256" key="2">
    <source>
        <dbReference type="ARBA" id="ARBA00022705"/>
    </source>
</evidence>
<reference evidence="3" key="1">
    <citation type="journal article" date="2011" name="Plasmid">
        <title>Functional analysis of a small cryptic plasmid pYS1 from Nocardia.</title>
        <authorList>
            <person name="Shibayama Y."/>
            <person name="Dabbs E.R."/>
            <person name="Yazawa K."/>
            <person name="Mikami Y."/>
        </authorList>
    </citation>
    <scope>NUCLEOTIDE SEQUENCE</scope>
    <source>
        <plasmid evidence="3">pYS1</plasmid>
    </source>
</reference>
<geneLocation type="plasmid" evidence="3">
    <name>pYS1</name>
</geneLocation>
<dbReference type="GO" id="GO:0003677">
    <property type="term" value="F:DNA binding"/>
    <property type="evidence" value="ECO:0007669"/>
    <property type="project" value="InterPro"/>
</dbReference>
<comment type="similarity">
    <text evidence="1">Belongs to the Gram-positive plasmids replication protein type 1 family.</text>
</comment>
<sequence>MKSCGWEPIANGIQIRLSATDGRMVAGFGGLETCGRIWLCPVCSAKVRVRRGDQIAEACARHLDNEGAACWFITVTLPHEKGDALKDSFTALNEAWRYVKTGKAYQADKKRFGILGDIRAVEVTHGENGWHPHAHILVFTTKQLEFDEMCAWAARLDARWARGLAKVGWPQGKPGVRFTMVPVTKGKGVAAYVAKVQEKGLGNEIARADMKDATSGNRTPFGILADFGNDALADDLELWWEYEAATAGRSAIRWSPGLWAKLMPDEDELTDEEIAAEDEKGSTIAYMAPWTWRRLRTIQGAEIAVLEAVEAHGWGGLLRVLIDLRIGTQGVFTPDEWATPGTVDLVG</sequence>
<accession>D0VE95</accession>
<organism evidence="3">
    <name type="scientific">Nocardia aobensis</name>
    <dbReference type="NCBI Taxonomy" id="257277"/>
    <lineage>
        <taxon>Bacteria</taxon>
        <taxon>Bacillati</taxon>
        <taxon>Actinomycetota</taxon>
        <taxon>Actinomycetes</taxon>
        <taxon>Mycobacteriales</taxon>
        <taxon>Nocardiaceae</taxon>
        <taxon>Nocardia</taxon>
    </lineage>
</organism>
<keyword evidence="3" id="KW-0614">Plasmid</keyword>
<proteinExistence type="inferred from homology"/>
<dbReference type="EMBL" id="GU066867">
    <property type="protein sequence ID" value="ACY06713.2"/>
    <property type="molecule type" value="Genomic_DNA"/>
</dbReference>
<keyword evidence="2" id="KW-0235">DNA replication</keyword>
<dbReference type="AlphaFoldDB" id="D0VE95"/>